<evidence type="ECO:0000313" key="2">
    <source>
        <dbReference type="Proteomes" id="UP000306628"/>
    </source>
</evidence>
<dbReference type="InterPro" id="IPR011322">
    <property type="entry name" value="N-reg_PII-like_a/b"/>
</dbReference>
<dbReference type="RefSeq" id="WP_138688373.1">
    <property type="nucleotide sequence ID" value="NZ_JBHSAZ010000114.1"/>
</dbReference>
<organism evidence="1 2">
    <name type="scientific">Nonomuraea zeae</name>
    <dbReference type="NCBI Taxonomy" id="1642303"/>
    <lineage>
        <taxon>Bacteria</taxon>
        <taxon>Bacillati</taxon>
        <taxon>Actinomycetota</taxon>
        <taxon>Actinomycetes</taxon>
        <taxon>Streptosporangiales</taxon>
        <taxon>Streptosporangiaceae</taxon>
        <taxon>Nonomuraea</taxon>
    </lineage>
</organism>
<evidence type="ECO:0008006" key="3">
    <source>
        <dbReference type="Google" id="ProtNLM"/>
    </source>
</evidence>
<protein>
    <recommendedName>
        <fullName evidence="3">Divalent-cation tolerance protein CutA</fullName>
    </recommendedName>
</protein>
<comment type="caution">
    <text evidence="1">The sequence shown here is derived from an EMBL/GenBank/DDBJ whole genome shotgun (WGS) entry which is preliminary data.</text>
</comment>
<accession>A0A5S4H164</accession>
<evidence type="ECO:0000313" key="1">
    <source>
        <dbReference type="EMBL" id="TMR38434.1"/>
    </source>
</evidence>
<dbReference type="Proteomes" id="UP000306628">
    <property type="component" value="Unassembled WGS sequence"/>
</dbReference>
<gene>
    <name evidence="1" type="ORF">ETD85_04840</name>
</gene>
<dbReference type="OrthoDB" id="3541583at2"/>
<dbReference type="EMBL" id="VCKX01000009">
    <property type="protein sequence ID" value="TMR38434.1"/>
    <property type="molecule type" value="Genomic_DNA"/>
</dbReference>
<reference evidence="1 2" key="1">
    <citation type="submission" date="2019-05" db="EMBL/GenBank/DDBJ databases">
        <title>Draft genome sequence of Nonomuraea zeae DSM 100528.</title>
        <authorList>
            <person name="Saricaoglu S."/>
            <person name="Isik K."/>
        </authorList>
    </citation>
    <scope>NUCLEOTIDE SEQUENCE [LARGE SCALE GENOMIC DNA]</scope>
    <source>
        <strain evidence="1 2">DSM 100528</strain>
    </source>
</reference>
<dbReference type="SUPFAM" id="SSF54913">
    <property type="entry name" value="GlnB-like"/>
    <property type="match status" value="1"/>
</dbReference>
<sequence length="98" mass="10974">MTEFIEVRTTIEGHEKAAELAHGILRSGLATSIDLTEVAQPAAPHDRTTWQLTLITTEQQAPALELHIRDVDRHAPISRQPVSEDIDAYPDWLINDQP</sequence>
<name>A0A5S4H164_9ACTN</name>
<dbReference type="AlphaFoldDB" id="A0A5S4H164"/>
<proteinExistence type="predicted"/>
<keyword evidence="2" id="KW-1185">Reference proteome</keyword>